<dbReference type="Proteomes" id="UP000825078">
    <property type="component" value="Chromosome"/>
</dbReference>
<dbReference type="Pfam" id="PF06877">
    <property type="entry name" value="RraB"/>
    <property type="match status" value="1"/>
</dbReference>
<evidence type="ECO:0000313" key="4">
    <source>
        <dbReference type="Proteomes" id="UP000254069"/>
    </source>
</evidence>
<dbReference type="EMBL" id="UGYO01000002">
    <property type="protein sequence ID" value="SUJ02085.1"/>
    <property type="molecule type" value="Genomic_DNA"/>
</dbReference>
<dbReference type="SUPFAM" id="SSF89946">
    <property type="entry name" value="Hypothetical protein VC0424"/>
    <property type="match status" value="1"/>
</dbReference>
<keyword evidence="4" id="KW-1185">Reference proteome</keyword>
<sequence>MQFPDDDNGKMLQAMQESGIDLSKPLDVDFFLVFDDQRDAESALEDLSQSEQAGEVELQFNEEIEKWELIVCINMVPEYQALVARETELNSFAAEFDGMTDGWGVMQHQDGDDEFADDDHECDEHCHH</sequence>
<dbReference type="Proteomes" id="UP000254069">
    <property type="component" value="Unassembled WGS sequence"/>
</dbReference>
<feature type="domain" description="Regulator of ribonuclease activity B" evidence="1">
    <location>
        <begin position="6"/>
        <end position="105"/>
    </location>
</feature>
<protein>
    <submittedName>
        <fullName evidence="3">Protein of uncharacterized function (DUF1260)</fullName>
    </submittedName>
</protein>
<reference evidence="3 4" key="1">
    <citation type="submission" date="2018-06" db="EMBL/GenBank/DDBJ databases">
        <authorList>
            <consortium name="Pathogen Informatics"/>
            <person name="Doyle S."/>
        </authorList>
    </citation>
    <scope>NUCLEOTIDE SEQUENCE [LARGE SCALE GENOMIC DNA]</scope>
    <source>
        <strain evidence="3 4">NCTC10738</strain>
    </source>
</reference>
<dbReference type="EMBL" id="AP024613">
    <property type="protein sequence ID" value="BCV45575.1"/>
    <property type="molecule type" value="Genomic_DNA"/>
</dbReference>
<dbReference type="Gene3D" id="3.30.70.970">
    <property type="entry name" value="RraB-like"/>
    <property type="match status" value="1"/>
</dbReference>
<name>A0A380BJ58_9GAMM</name>
<evidence type="ECO:0000313" key="2">
    <source>
        <dbReference type="EMBL" id="BCV45575.1"/>
    </source>
</evidence>
<dbReference type="RefSeq" id="WP_025011246.1">
    <property type="nucleotide sequence ID" value="NZ_AP024612.1"/>
</dbReference>
<evidence type="ECO:0000259" key="1">
    <source>
        <dbReference type="Pfam" id="PF06877"/>
    </source>
</evidence>
<dbReference type="GeneID" id="93809721"/>
<dbReference type="InterPro" id="IPR036701">
    <property type="entry name" value="RraB-like_sf"/>
</dbReference>
<evidence type="ECO:0000313" key="3">
    <source>
        <dbReference type="EMBL" id="SUJ02085.1"/>
    </source>
</evidence>
<gene>
    <name evidence="3" type="ORF">NCTC10738_03417</name>
    <name evidence="2" type="ORF">TUM17379_25930</name>
</gene>
<accession>A0A380BJ58</accession>
<organism evidence="3 4">
    <name type="scientific">Shewanella algae</name>
    <dbReference type="NCBI Taxonomy" id="38313"/>
    <lineage>
        <taxon>Bacteria</taxon>
        <taxon>Pseudomonadati</taxon>
        <taxon>Pseudomonadota</taxon>
        <taxon>Gammaproteobacteria</taxon>
        <taxon>Alteromonadales</taxon>
        <taxon>Shewanellaceae</taxon>
        <taxon>Shewanella</taxon>
    </lineage>
</organism>
<proteinExistence type="predicted"/>
<accession>A0A3G4US29</accession>
<dbReference type="AlphaFoldDB" id="A0A380BJ58"/>
<dbReference type="InterPro" id="IPR009671">
    <property type="entry name" value="RraB_dom"/>
</dbReference>
<reference evidence="2" key="2">
    <citation type="submission" date="2021-05" db="EMBL/GenBank/DDBJ databases">
        <title>Molecular characterization for Shewanella algae harboring chromosomal blaOXA-55-like strains isolated from clinical and environment sample.</title>
        <authorList>
            <person name="Ohama Y."/>
            <person name="Aoki K."/>
            <person name="Harada S."/>
            <person name="Moriya K."/>
            <person name="Ishii Y."/>
            <person name="Tateda K."/>
        </authorList>
    </citation>
    <scope>NUCLEOTIDE SEQUENCE</scope>
    <source>
        <strain evidence="2">TUM17379</strain>
    </source>
</reference>